<proteinExistence type="predicted"/>
<sequence>MVRLNIVKLNTKLNHHHHHRLKGL</sequence>
<dbReference type="EMBL" id="LK932396">
    <property type="protein sequence ID" value="CDS86659.1"/>
    <property type="molecule type" value="Genomic_DNA"/>
</dbReference>
<protein>
    <submittedName>
        <fullName evidence="1">Uncharacterized protein</fullName>
    </submittedName>
</protein>
<reference evidence="1" key="1">
    <citation type="submission" date="2014-07" db="EMBL/GenBank/DDBJ databases">
        <authorList>
            <person name="Monot Marc"/>
        </authorList>
    </citation>
    <scope>NUCLEOTIDE SEQUENCE</scope>
    <source>
        <strain evidence="1">7032994</strain>
    </source>
</reference>
<organism evidence="1">
    <name type="scientific">Clostridioides difficile</name>
    <name type="common">Peptoclostridium difficile</name>
    <dbReference type="NCBI Taxonomy" id="1496"/>
    <lineage>
        <taxon>Bacteria</taxon>
        <taxon>Bacillati</taxon>
        <taxon>Bacillota</taxon>
        <taxon>Clostridia</taxon>
        <taxon>Peptostreptococcales</taxon>
        <taxon>Peptostreptococcaceae</taxon>
        <taxon>Clostridioides</taxon>
    </lineage>
</organism>
<accession>A0A069A6Z0</accession>
<gene>
    <name evidence="1" type="ORF">BN1097_580025</name>
</gene>
<evidence type="ECO:0000313" key="1">
    <source>
        <dbReference type="EMBL" id="CDS86659.1"/>
    </source>
</evidence>
<dbReference type="AlphaFoldDB" id="A0A069A6Z0"/>
<name>A0A069A6Z0_CLODI</name>